<keyword evidence="4" id="KW-1185">Reference proteome</keyword>
<evidence type="ECO:0000256" key="2">
    <source>
        <dbReference type="ARBA" id="ARBA00022649"/>
    </source>
</evidence>
<dbReference type="OrthoDB" id="9798046at2"/>
<organism evidence="3 4">
    <name type="scientific">Solemya velesiana gill symbiont</name>
    <dbReference type="NCBI Taxonomy" id="1918948"/>
    <lineage>
        <taxon>Bacteria</taxon>
        <taxon>Pseudomonadati</taxon>
        <taxon>Pseudomonadota</taxon>
        <taxon>Gammaproteobacteria</taxon>
        <taxon>sulfur-oxidizing symbionts</taxon>
    </lineage>
</organism>
<accession>A0A1T2KSP0</accession>
<dbReference type="RefSeq" id="WP_078487842.1">
    <property type="nucleotide sequence ID" value="NZ_MPRJ01000069.1"/>
</dbReference>
<comment type="similarity">
    <text evidence="1">Belongs to the RelE toxin family.</text>
</comment>
<keyword evidence="2" id="KW-1277">Toxin-antitoxin system</keyword>
<evidence type="ECO:0000313" key="3">
    <source>
        <dbReference type="EMBL" id="OOZ35875.1"/>
    </source>
</evidence>
<dbReference type="PANTHER" id="PTHR33755">
    <property type="entry name" value="TOXIN PARE1-RELATED"/>
    <property type="match status" value="1"/>
</dbReference>
<comment type="caution">
    <text evidence="3">The sequence shown here is derived from an EMBL/GenBank/DDBJ whole genome shotgun (WGS) entry which is preliminary data.</text>
</comment>
<evidence type="ECO:0000256" key="1">
    <source>
        <dbReference type="ARBA" id="ARBA00006226"/>
    </source>
</evidence>
<protein>
    <submittedName>
        <fullName evidence="3">Plasmid stabilization protein</fullName>
    </submittedName>
</protein>
<dbReference type="EMBL" id="MPRJ01000069">
    <property type="protein sequence ID" value="OOZ35875.1"/>
    <property type="molecule type" value="Genomic_DNA"/>
</dbReference>
<reference evidence="3 4" key="1">
    <citation type="submission" date="2016-11" db="EMBL/GenBank/DDBJ databases">
        <title>Mixed transmission modes and dynamic genome evolution in an obligate animal-bacterial symbiosis.</title>
        <authorList>
            <person name="Russell S.L."/>
            <person name="Corbett-Detig R.B."/>
            <person name="Cavanaugh C.M."/>
        </authorList>
    </citation>
    <scope>NUCLEOTIDE SEQUENCE [LARGE SCALE GENOMIC DNA]</scope>
    <source>
        <strain evidence="3">Se-Cadez</strain>
    </source>
</reference>
<dbReference type="Gene3D" id="3.30.2310.20">
    <property type="entry name" value="RelE-like"/>
    <property type="match status" value="1"/>
</dbReference>
<gene>
    <name evidence="3" type="ORF">BOW51_09855</name>
</gene>
<dbReference type="AlphaFoldDB" id="A0A1T2KSP0"/>
<sequence length="108" mass="12828">MTRYRVRVSEEAEHDLIDIYRYVAIHDSVEKVTYVLEQLEPLCSSLADLPMRGHIPPELDRIGVTNYREVHFKPYRVIYEVIGQDVFVHCVLDGRRDMQSLLERRLVR</sequence>
<dbReference type="InterPro" id="IPR035093">
    <property type="entry name" value="RelE/ParE_toxin_dom_sf"/>
</dbReference>
<dbReference type="InterPro" id="IPR051803">
    <property type="entry name" value="TA_system_RelE-like_toxin"/>
</dbReference>
<dbReference type="Pfam" id="PF05016">
    <property type="entry name" value="ParE_toxin"/>
    <property type="match status" value="1"/>
</dbReference>
<evidence type="ECO:0000313" key="4">
    <source>
        <dbReference type="Proteomes" id="UP000190896"/>
    </source>
</evidence>
<dbReference type="Proteomes" id="UP000190896">
    <property type="component" value="Unassembled WGS sequence"/>
</dbReference>
<proteinExistence type="inferred from homology"/>
<name>A0A1T2KSP0_9GAMM</name>
<dbReference type="InterPro" id="IPR007712">
    <property type="entry name" value="RelE/ParE_toxin"/>
</dbReference>
<dbReference type="PANTHER" id="PTHR33755:SF6">
    <property type="entry name" value="PLASMID STABILIZATION SYSTEM PROTEIN"/>
    <property type="match status" value="1"/>
</dbReference>